<dbReference type="InterPro" id="IPR036514">
    <property type="entry name" value="SGNH_hydro_sf"/>
</dbReference>
<dbReference type="Gene3D" id="3.40.50.1110">
    <property type="entry name" value="SGNH hydrolase"/>
    <property type="match status" value="1"/>
</dbReference>
<proteinExistence type="predicted"/>
<name>A0ABY2QJW1_9SPHN</name>
<dbReference type="Pfam" id="PF13472">
    <property type="entry name" value="Lipase_GDSL_2"/>
    <property type="match status" value="1"/>
</dbReference>
<dbReference type="RefSeq" id="WP_136450995.1">
    <property type="nucleotide sequence ID" value="NZ_SSTI01000003.1"/>
</dbReference>
<feature type="domain" description="SGNH hydrolase-type esterase" evidence="1">
    <location>
        <begin position="270"/>
        <end position="452"/>
    </location>
</feature>
<dbReference type="PANTHER" id="PTHR30383">
    <property type="entry name" value="THIOESTERASE 1/PROTEASE 1/LYSOPHOSPHOLIPASE L1"/>
    <property type="match status" value="1"/>
</dbReference>
<dbReference type="Proteomes" id="UP000308038">
    <property type="component" value="Unassembled WGS sequence"/>
</dbReference>
<evidence type="ECO:0000313" key="2">
    <source>
        <dbReference type="EMBL" id="THG41026.1"/>
    </source>
</evidence>
<evidence type="ECO:0000259" key="1">
    <source>
        <dbReference type="Pfam" id="PF13472"/>
    </source>
</evidence>
<comment type="caution">
    <text evidence="2">The sequence shown here is derived from an EMBL/GenBank/DDBJ whole genome shotgun (WGS) entry which is preliminary data.</text>
</comment>
<gene>
    <name evidence="2" type="ORF">E5988_05480</name>
</gene>
<sequence length="473" mass="48794">MSGPDLIARGLAVQARATQRAAARHARLLRAADSAQGRNPATAPPWLAPPAYAPGSAYAPGQVVAHAGAWYMCGIGGVAPATGPGPTGRHHGQYLPDGTGGLYWTCLGGARHPDAADGAPVVTLLTSNPALGANWLPALVPGAYAVRGARPVPLRASFWSLETLEAKPDMMTCAGASVAFDSDADRLALFLPANSAQLRVLVEERYLHPGSIVIGGQDQWLMIDWTMSSGRRIRRYELETGKSAAQFGCAQTGSSAMVTAAPASDPRLVVIGDSYNAGSSYGPWLAGGSIAQLLGKRLGWRDTWNLSVGGTGYCNTGAGLRTFVDRVPQALALRPDAVLVMGSTNDVGYSPATVEAAAVAMLRALRGGTPAPIIVAGVPSINLPGARATEQALAGAVAAMADPLTFFVPVTTATPPWVLGGWNNALGVPPGTANAALYIAGDDVHPPEIGYDYYAQRIEQAIRAQVLPALAAG</sequence>
<dbReference type="InterPro" id="IPR013830">
    <property type="entry name" value="SGNH_hydro"/>
</dbReference>
<dbReference type="SUPFAM" id="SSF52266">
    <property type="entry name" value="SGNH hydrolase"/>
    <property type="match status" value="1"/>
</dbReference>
<dbReference type="EMBL" id="SSTI01000003">
    <property type="protein sequence ID" value="THG41026.1"/>
    <property type="molecule type" value="Genomic_DNA"/>
</dbReference>
<organism evidence="2 3">
    <name type="scientific">Sphingomonas olei</name>
    <dbReference type="NCBI Taxonomy" id="1886787"/>
    <lineage>
        <taxon>Bacteria</taxon>
        <taxon>Pseudomonadati</taxon>
        <taxon>Pseudomonadota</taxon>
        <taxon>Alphaproteobacteria</taxon>
        <taxon>Sphingomonadales</taxon>
        <taxon>Sphingomonadaceae</taxon>
        <taxon>Sphingomonas</taxon>
    </lineage>
</organism>
<dbReference type="InterPro" id="IPR051532">
    <property type="entry name" value="Ester_Hydrolysis_Enzymes"/>
</dbReference>
<protein>
    <recommendedName>
        <fullName evidence="1">SGNH hydrolase-type esterase domain-containing protein</fullName>
    </recommendedName>
</protein>
<accession>A0ABY2QJW1</accession>
<reference evidence="2 3" key="1">
    <citation type="submission" date="2019-04" db="EMBL/GenBank/DDBJ databases">
        <title>Microbes associate with the intestines of laboratory mice.</title>
        <authorList>
            <person name="Navarre W."/>
            <person name="Wong E."/>
            <person name="Huang K.C."/>
            <person name="Tropini C."/>
            <person name="Ng K."/>
            <person name="Yu B."/>
        </authorList>
    </citation>
    <scope>NUCLEOTIDE SEQUENCE [LARGE SCALE GENOMIC DNA]</scope>
    <source>
        <strain evidence="2 3">NM83_B4-11</strain>
    </source>
</reference>
<keyword evidence="3" id="KW-1185">Reference proteome</keyword>
<dbReference type="PANTHER" id="PTHR30383:SF5">
    <property type="entry name" value="SGNH HYDROLASE-TYPE ESTERASE DOMAIN-CONTAINING PROTEIN"/>
    <property type="match status" value="1"/>
</dbReference>
<evidence type="ECO:0000313" key="3">
    <source>
        <dbReference type="Proteomes" id="UP000308038"/>
    </source>
</evidence>